<evidence type="ECO:0000256" key="1">
    <source>
        <dbReference type="ARBA" id="ARBA00022574"/>
    </source>
</evidence>
<feature type="compositionally biased region" description="Low complexity" evidence="4">
    <location>
        <begin position="364"/>
        <end position="379"/>
    </location>
</feature>
<protein>
    <submittedName>
        <fullName evidence="5">Uncharacterized protein</fullName>
    </submittedName>
</protein>
<dbReference type="InterPro" id="IPR001680">
    <property type="entry name" value="WD40_rpt"/>
</dbReference>
<dbReference type="Pfam" id="PF00400">
    <property type="entry name" value="WD40"/>
    <property type="match status" value="1"/>
</dbReference>
<feature type="region of interest" description="Disordered" evidence="4">
    <location>
        <begin position="314"/>
        <end position="383"/>
    </location>
</feature>
<dbReference type="InterPro" id="IPR036322">
    <property type="entry name" value="WD40_repeat_dom_sf"/>
</dbReference>
<evidence type="ECO:0000313" key="5">
    <source>
        <dbReference type="EMBL" id="KAG2186613.1"/>
    </source>
</evidence>
<keyword evidence="1 3" id="KW-0853">WD repeat</keyword>
<dbReference type="EMBL" id="JAEPRA010000004">
    <property type="protein sequence ID" value="KAG2186613.1"/>
    <property type="molecule type" value="Genomic_DNA"/>
</dbReference>
<comment type="caution">
    <text evidence="5">The sequence shown here is derived from an EMBL/GenBank/DDBJ whole genome shotgun (WGS) entry which is preliminary data.</text>
</comment>
<dbReference type="OrthoDB" id="5591786at2759"/>
<dbReference type="InterPro" id="IPR015943">
    <property type="entry name" value="WD40/YVTN_repeat-like_dom_sf"/>
</dbReference>
<organism evidence="5 6">
    <name type="scientific">Umbelopsis vinacea</name>
    <dbReference type="NCBI Taxonomy" id="44442"/>
    <lineage>
        <taxon>Eukaryota</taxon>
        <taxon>Fungi</taxon>
        <taxon>Fungi incertae sedis</taxon>
        <taxon>Mucoromycota</taxon>
        <taxon>Mucoromycotina</taxon>
        <taxon>Umbelopsidomycetes</taxon>
        <taxon>Umbelopsidales</taxon>
        <taxon>Umbelopsidaceae</taxon>
        <taxon>Umbelopsis</taxon>
    </lineage>
</organism>
<evidence type="ECO:0000256" key="4">
    <source>
        <dbReference type="SAM" id="MobiDB-lite"/>
    </source>
</evidence>
<dbReference type="PROSITE" id="PS50294">
    <property type="entry name" value="WD_REPEATS_REGION"/>
    <property type="match status" value="1"/>
</dbReference>
<feature type="region of interest" description="Disordered" evidence="4">
    <location>
        <begin position="413"/>
        <end position="441"/>
    </location>
</feature>
<reference evidence="5" key="1">
    <citation type="submission" date="2020-12" db="EMBL/GenBank/DDBJ databases">
        <title>Metabolic potential, ecology and presence of endohyphal bacteria is reflected in genomic diversity of Mucoromycotina.</title>
        <authorList>
            <person name="Muszewska A."/>
            <person name="Okrasinska A."/>
            <person name="Steczkiewicz K."/>
            <person name="Drgas O."/>
            <person name="Orlowska M."/>
            <person name="Perlinska-Lenart U."/>
            <person name="Aleksandrzak-Piekarczyk T."/>
            <person name="Szatraj K."/>
            <person name="Zielenkiewicz U."/>
            <person name="Pilsyk S."/>
            <person name="Malc E."/>
            <person name="Mieczkowski P."/>
            <person name="Kruszewska J.S."/>
            <person name="Biernat P."/>
            <person name="Pawlowska J."/>
        </authorList>
    </citation>
    <scope>NUCLEOTIDE SEQUENCE</scope>
    <source>
        <strain evidence="5">WA0000051536</strain>
    </source>
</reference>
<proteinExistence type="predicted"/>
<accession>A0A8H7Q7E4</accession>
<dbReference type="SUPFAM" id="SSF50978">
    <property type="entry name" value="WD40 repeat-like"/>
    <property type="match status" value="1"/>
</dbReference>
<dbReference type="Proteomes" id="UP000612746">
    <property type="component" value="Unassembled WGS sequence"/>
</dbReference>
<feature type="repeat" description="WD" evidence="3">
    <location>
        <begin position="156"/>
        <end position="197"/>
    </location>
</feature>
<keyword evidence="2" id="KW-0677">Repeat</keyword>
<feature type="region of interest" description="Disordered" evidence="4">
    <location>
        <begin position="498"/>
        <end position="526"/>
    </location>
</feature>
<dbReference type="AlphaFoldDB" id="A0A8H7Q7E4"/>
<evidence type="ECO:0000256" key="3">
    <source>
        <dbReference type="PROSITE-ProRule" id="PRU00221"/>
    </source>
</evidence>
<dbReference type="PROSITE" id="PS00678">
    <property type="entry name" value="WD_REPEATS_1"/>
    <property type="match status" value="1"/>
</dbReference>
<dbReference type="PROSITE" id="PS50082">
    <property type="entry name" value="WD_REPEATS_2"/>
    <property type="match status" value="1"/>
</dbReference>
<dbReference type="Gene3D" id="2.130.10.10">
    <property type="entry name" value="YVTN repeat-like/Quinoprotein amine dehydrogenase"/>
    <property type="match status" value="1"/>
</dbReference>
<gene>
    <name evidence="5" type="ORF">INT44_002837</name>
</gene>
<feature type="compositionally biased region" description="Acidic residues" evidence="4">
    <location>
        <begin position="501"/>
        <end position="526"/>
    </location>
</feature>
<dbReference type="SMART" id="SM00320">
    <property type="entry name" value="WD40"/>
    <property type="match status" value="3"/>
</dbReference>
<evidence type="ECO:0000313" key="6">
    <source>
        <dbReference type="Proteomes" id="UP000612746"/>
    </source>
</evidence>
<feature type="compositionally biased region" description="Low complexity" evidence="4">
    <location>
        <begin position="326"/>
        <end position="342"/>
    </location>
</feature>
<evidence type="ECO:0000256" key="2">
    <source>
        <dbReference type="ARBA" id="ARBA00022737"/>
    </source>
</evidence>
<sequence length="739" mass="83135">MPWRMNLLETSQTLPSTYFLVANDQILVFDDNPAVDFLVSQTHTLKNPNQLLSNGRVDSPYKINAIKVGFIGDEEVLVSVAENGNVCVWRTSNLEAPPILLRNDDSTWGIAIHAKQKLIAVCANNHQVTIFNLSVHPSMKQDDSKSILGTEAECRLIGHGHNIPNIDFSECGRFIVTCSIDRSCRVWDLKKKKVICQRNFADLGRYTDHWGWSVKFISRNSVKPLFCDHEQLRQAMKGRPSYGKPTLGLSYFGIQHTAGAPLFLVDSDSLDFDIGGFDLDDADDGYDDYEDIDDDGLDWENENLAIQGEDYLDGVTPQDESEASDQSDSSRGSESDSNGGSSIAEVEVTNGDEDEVVEESSPASLHRSIRSSQSSGSPQDHSRYGVQLAQEYLWRQEQEGNDRTLRVMSAREAAALRESPSSVRPPQESSESASEGEAQRTREISRNAMANAFFARASLDEDENAMELLLPEPTHTPSENPYNIRLVTAAQMLEVSQGGWSDDDDNIMGEDTDNTTNEDTEQEEPVTDVYQDAIPRPFTSRNVQLDRSERIVELECICNPLKRPGVECMCPAGNDFPDQLVVLTTGKNIYLMDPKQRMLKLAVDKNILSDIDLRTDRVLCMMDRLNLVEWIPELELLIVASQKGMVALVRVLRIDLGDDEEEYVFNREAYLPHSHQRSSPLYGLTVKKHETYIAKHGACASRHEVFWHLYLMYYDGGILSYKIARNQHTQPRRLAAIWV</sequence>
<dbReference type="InterPro" id="IPR019775">
    <property type="entry name" value="WD40_repeat_CS"/>
</dbReference>
<keyword evidence="6" id="KW-1185">Reference proteome</keyword>
<name>A0A8H7Q7E4_9FUNG</name>